<organism evidence="2 3">
    <name type="scientific">Mycena pura</name>
    <dbReference type="NCBI Taxonomy" id="153505"/>
    <lineage>
        <taxon>Eukaryota</taxon>
        <taxon>Fungi</taxon>
        <taxon>Dikarya</taxon>
        <taxon>Basidiomycota</taxon>
        <taxon>Agaricomycotina</taxon>
        <taxon>Agaricomycetes</taxon>
        <taxon>Agaricomycetidae</taxon>
        <taxon>Agaricales</taxon>
        <taxon>Marasmiineae</taxon>
        <taxon>Mycenaceae</taxon>
        <taxon>Mycena</taxon>
    </lineage>
</organism>
<evidence type="ECO:0000259" key="1">
    <source>
        <dbReference type="Pfam" id="PF12937"/>
    </source>
</evidence>
<comment type="caution">
    <text evidence="2">The sequence shown here is derived from an EMBL/GenBank/DDBJ whole genome shotgun (WGS) entry which is preliminary data.</text>
</comment>
<evidence type="ECO:0000313" key="2">
    <source>
        <dbReference type="EMBL" id="KAJ7191391.1"/>
    </source>
</evidence>
<reference evidence="2" key="1">
    <citation type="submission" date="2023-03" db="EMBL/GenBank/DDBJ databases">
        <title>Massive genome expansion in bonnet fungi (Mycena s.s.) driven by repeated elements and novel gene families across ecological guilds.</title>
        <authorList>
            <consortium name="Lawrence Berkeley National Laboratory"/>
            <person name="Harder C.B."/>
            <person name="Miyauchi S."/>
            <person name="Viragh M."/>
            <person name="Kuo A."/>
            <person name="Thoen E."/>
            <person name="Andreopoulos B."/>
            <person name="Lu D."/>
            <person name="Skrede I."/>
            <person name="Drula E."/>
            <person name="Henrissat B."/>
            <person name="Morin E."/>
            <person name="Kohler A."/>
            <person name="Barry K."/>
            <person name="LaButti K."/>
            <person name="Morin E."/>
            <person name="Salamov A."/>
            <person name="Lipzen A."/>
            <person name="Mereny Z."/>
            <person name="Hegedus B."/>
            <person name="Baldrian P."/>
            <person name="Stursova M."/>
            <person name="Weitz H."/>
            <person name="Taylor A."/>
            <person name="Grigoriev I.V."/>
            <person name="Nagy L.G."/>
            <person name="Martin F."/>
            <person name="Kauserud H."/>
        </authorList>
    </citation>
    <scope>NUCLEOTIDE SEQUENCE</scope>
    <source>
        <strain evidence="2">9144</strain>
    </source>
</reference>
<accession>A0AAD6UNI7</accession>
<gene>
    <name evidence="2" type="ORF">GGX14DRAFT_578973</name>
</gene>
<dbReference type="AlphaFoldDB" id="A0AAD6UNI7"/>
<dbReference type="EMBL" id="JARJCW010000133">
    <property type="protein sequence ID" value="KAJ7191391.1"/>
    <property type="molecule type" value="Genomic_DNA"/>
</dbReference>
<sequence>MVSHQLRRDLADIEMDIDSYVSKGTDIPDEMKERHESLKLELNNIIYPVLTLPTEITVEIFEKLLTKHTNPRSLSPTEAPLLLLHICRAWRAIALSTPSLWTTLAISFKGFKRQITSDPLPRTFGQWPTCACATPKTLSLYGDATGKDGEHMSAVLHRHAPQLVSLRLSLYPLDLHRLLEPIQFPALEAVVLDQAISRTCPAWRIFESTPQLRDVTLLFEIRPHHLILPWSQLTTFSGDRFTALECYRVLSDSPALQKCEFQ</sequence>
<feature type="domain" description="F-box" evidence="1">
    <location>
        <begin position="50"/>
        <end position="106"/>
    </location>
</feature>
<dbReference type="Gene3D" id="1.20.1280.50">
    <property type="match status" value="1"/>
</dbReference>
<dbReference type="InterPro" id="IPR001810">
    <property type="entry name" value="F-box_dom"/>
</dbReference>
<name>A0AAD6UNI7_9AGAR</name>
<keyword evidence="3" id="KW-1185">Reference proteome</keyword>
<dbReference type="Proteomes" id="UP001219525">
    <property type="component" value="Unassembled WGS sequence"/>
</dbReference>
<dbReference type="Pfam" id="PF12937">
    <property type="entry name" value="F-box-like"/>
    <property type="match status" value="1"/>
</dbReference>
<evidence type="ECO:0000313" key="3">
    <source>
        <dbReference type="Proteomes" id="UP001219525"/>
    </source>
</evidence>
<proteinExistence type="predicted"/>
<protein>
    <recommendedName>
        <fullName evidence="1">F-box domain-containing protein</fullName>
    </recommendedName>
</protein>